<dbReference type="InterPro" id="IPR002110">
    <property type="entry name" value="Ankyrin_rpt"/>
</dbReference>
<organism evidence="5 6">
    <name type="scientific">Apiospora kogelbergensis</name>
    <dbReference type="NCBI Taxonomy" id="1337665"/>
    <lineage>
        <taxon>Eukaryota</taxon>
        <taxon>Fungi</taxon>
        <taxon>Dikarya</taxon>
        <taxon>Ascomycota</taxon>
        <taxon>Pezizomycotina</taxon>
        <taxon>Sordariomycetes</taxon>
        <taxon>Xylariomycetidae</taxon>
        <taxon>Amphisphaeriales</taxon>
        <taxon>Apiosporaceae</taxon>
        <taxon>Apiospora</taxon>
    </lineage>
</organism>
<dbReference type="Pfam" id="PF12796">
    <property type="entry name" value="Ank_2"/>
    <property type="match status" value="1"/>
</dbReference>
<dbReference type="InterPro" id="IPR036770">
    <property type="entry name" value="Ankyrin_rpt-contain_sf"/>
</dbReference>
<comment type="caution">
    <text evidence="5">The sequence shown here is derived from an EMBL/GenBank/DDBJ whole genome shotgun (WGS) entry which is preliminary data.</text>
</comment>
<feature type="repeat" description="ANK" evidence="3">
    <location>
        <begin position="104"/>
        <end position="136"/>
    </location>
</feature>
<keyword evidence="6" id="KW-1185">Reference proteome</keyword>
<reference evidence="5 6" key="1">
    <citation type="submission" date="2023-01" db="EMBL/GenBank/DDBJ databases">
        <title>Analysis of 21 Apiospora genomes using comparative genomics revels a genus with tremendous synthesis potential of carbohydrate active enzymes and secondary metabolites.</title>
        <authorList>
            <person name="Sorensen T."/>
        </authorList>
    </citation>
    <scope>NUCLEOTIDE SEQUENCE [LARGE SCALE GENOMIC DNA]</scope>
    <source>
        <strain evidence="5 6">CBS 117206</strain>
    </source>
</reference>
<keyword evidence="1" id="KW-0677">Repeat</keyword>
<evidence type="ECO:0000256" key="2">
    <source>
        <dbReference type="ARBA" id="ARBA00023043"/>
    </source>
</evidence>
<dbReference type="PROSITE" id="PS50297">
    <property type="entry name" value="ANK_REP_REGION"/>
    <property type="match status" value="1"/>
</dbReference>
<dbReference type="SUPFAM" id="SSF48403">
    <property type="entry name" value="Ankyrin repeat"/>
    <property type="match status" value="2"/>
</dbReference>
<evidence type="ECO:0000256" key="4">
    <source>
        <dbReference type="SAM" id="MobiDB-lite"/>
    </source>
</evidence>
<protein>
    <recommendedName>
        <fullName evidence="7">Ankyrin</fullName>
    </recommendedName>
</protein>
<dbReference type="AlphaFoldDB" id="A0AAW0REC1"/>
<feature type="compositionally biased region" description="Basic residues" evidence="4">
    <location>
        <begin position="509"/>
        <end position="528"/>
    </location>
</feature>
<dbReference type="PANTHER" id="PTHR24189">
    <property type="entry name" value="MYOTROPHIN"/>
    <property type="match status" value="1"/>
</dbReference>
<proteinExistence type="predicted"/>
<evidence type="ECO:0000313" key="6">
    <source>
        <dbReference type="Proteomes" id="UP001392437"/>
    </source>
</evidence>
<evidence type="ECO:0008006" key="7">
    <source>
        <dbReference type="Google" id="ProtNLM"/>
    </source>
</evidence>
<keyword evidence="2 3" id="KW-0040">ANK repeat</keyword>
<accession>A0AAW0REC1</accession>
<evidence type="ECO:0000313" key="5">
    <source>
        <dbReference type="EMBL" id="KAK8133101.1"/>
    </source>
</evidence>
<dbReference type="PROSITE" id="PS50088">
    <property type="entry name" value="ANK_REPEAT"/>
    <property type="match status" value="1"/>
</dbReference>
<sequence length="528" mass="59644">MATQDQGGGGFFDRLSDDLVLIIADMAHIKDLSRLVRTSNRMHTRLNPYLWISGMKRDGRPLQYACRKYGRDDMITRLLSHHGSWQDTEILEHRFRFDYNARARGRTPLLLAVQSSNLPAVRTLLDHGADVGAPLHSKQMGGRSASIVQPIHAALLTHQHGGDQQTRDDILELLVNRGADVDAQCPDYGTYRVLTPLFFAIIHGTQRAIALLLSRGASVSCLCNIRSWGRFTPFNLFLRTKMQDDYITYWYEVIVLFIKAGAKQNVLNPMLLECLKPHKDEKWADIINLLLESGADPKIVTESGDPCLVHFLKLHQAWPEQFSCINNDRICKASMRIIQSFAKAGVTINYRDPRTACSQTPFMIAASLPVAFNKLFFDILNTLPVDVRVRDRNGGTALHSMFYPDGQLVANRIAPLVAKGCPINARDRDGNTLLHMAAKAGMTGDGWLDKLVKHDFDCWVKNKEGQTFIDIVCYRAATPFEPARYEQHLADYLHEMVDNCLKAEAEKRQKYRSSKPRSHGRSKGKTLE</sequence>
<evidence type="ECO:0000256" key="1">
    <source>
        <dbReference type="ARBA" id="ARBA00022737"/>
    </source>
</evidence>
<dbReference type="Proteomes" id="UP001392437">
    <property type="component" value="Unassembled WGS sequence"/>
</dbReference>
<evidence type="ECO:0000256" key="3">
    <source>
        <dbReference type="PROSITE-ProRule" id="PRU00023"/>
    </source>
</evidence>
<dbReference type="InterPro" id="IPR050745">
    <property type="entry name" value="Multifunctional_regulatory"/>
</dbReference>
<dbReference type="Gene3D" id="1.25.40.20">
    <property type="entry name" value="Ankyrin repeat-containing domain"/>
    <property type="match status" value="2"/>
</dbReference>
<dbReference type="SMART" id="SM00248">
    <property type="entry name" value="ANK"/>
    <property type="match status" value="5"/>
</dbReference>
<feature type="region of interest" description="Disordered" evidence="4">
    <location>
        <begin position="507"/>
        <end position="528"/>
    </location>
</feature>
<gene>
    <name evidence="5" type="ORF">PG999_001274</name>
</gene>
<name>A0AAW0REC1_9PEZI</name>
<dbReference type="EMBL" id="JAQQWP010000001">
    <property type="protein sequence ID" value="KAK8133101.1"/>
    <property type="molecule type" value="Genomic_DNA"/>
</dbReference>